<evidence type="ECO:0000313" key="5">
    <source>
        <dbReference type="Proteomes" id="UP001443914"/>
    </source>
</evidence>
<dbReference type="GO" id="GO:0008270">
    <property type="term" value="F:zinc ion binding"/>
    <property type="evidence" value="ECO:0007669"/>
    <property type="project" value="UniProtKB-KW"/>
</dbReference>
<evidence type="ECO:0000256" key="2">
    <source>
        <dbReference type="SAM" id="MobiDB-lite"/>
    </source>
</evidence>
<organism evidence="4 5">
    <name type="scientific">Saponaria officinalis</name>
    <name type="common">Common soapwort</name>
    <name type="synonym">Lychnis saponaria</name>
    <dbReference type="NCBI Taxonomy" id="3572"/>
    <lineage>
        <taxon>Eukaryota</taxon>
        <taxon>Viridiplantae</taxon>
        <taxon>Streptophyta</taxon>
        <taxon>Embryophyta</taxon>
        <taxon>Tracheophyta</taxon>
        <taxon>Spermatophyta</taxon>
        <taxon>Magnoliopsida</taxon>
        <taxon>eudicotyledons</taxon>
        <taxon>Gunneridae</taxon>
        <taxon>Pentapetalae</taxon>
        <taxon>Caryophyllales</taxon>
        <taxon>Caryophyllaceae</taxon>
        <taxon>Caryophylleae</taxon>
        <taxon>Saponaria</taxon>
    </lineage>
</organism>
<gene>
    <name evidence="4" type="ORF">RND81_11G145800</name>
</gene>
<accession>A0AAW1HNT8</accession>
<protein>
    <recommendedName>
        <fullName evidence="3">SWIM-type domain-containing protein</fullName>
    </recommendedName>
</protein>
<dbReference type="PROSITE" id="PS50966">
    <property type="entry name" value="ZF_SWIM"/>
    <property type="match status" value="1"/>
</dbReference>
<dbReference type="InterPro" id="IPR007527">
    <property type="entry name" value="Znf_SWIM"/>
</dbReference>
<feature type="region of interest" description="Disordered" evidence="2">
    <location>
        <begin position="514"/>
        <end position="557"/>
    </location>
</feature>
<proteinExistence type="predicted"/>
<name>A0AAW1HNT8_SAPOF</name>
<dbReference type="Proteomes" id="UP001443914">
    <property type="component" value="Unassembled WGS sequence"/>
</dbReference>
<dbReference type="PANTHER" id="PTHR47718">
    <property type="entry name" value="OS01G0519700 PROTEIN"/>
    <property type="match status" value="1"/>
</dbReference>
<comment type="caution">
    <text evidence="4">The sequence shown here is derived from an EMBL/GenBank/DDBJ whole genome shotgun (WGS) entry which is preliminary data.</text>
</comment>
<dbReference type="PANTHER" id="PTHR47718:SF17">
    <property type="entry name" value="PROTEIN FAR1-RELATED SEQUENCE 5-LIKE"/>
    <property type="match status" value="1"/>
</dbReference>
<evidence type="ECO:0000256" key="1">
    <source>
        <dbReference type="PROSITE-ProRule" id="PRU00325"/>
    </source>
</evidence>
<dbReference type="EMBL" id="JBDFQZ010000011">
    <property type="protein sequence ID" value="KAK9677479.1"/>
    <property type="molecule type" value="Genomic_DNA"/>
</dbReference>
<reference evidence="4" key="1">
    <citation type="submission" date="2024-03" db="EMBL/GenBank/DDBJ databases">
        <title>WGS assembly of Saponaria officinalis var. Norfolk2.</title>
        <authorList>
            <person name="Jenkins J."/>
            <person name="Shu S."/>
            <person name="Grimwood J."/>
            <person name="Barry K."/>
            <person name="Goodstein D."/>
            <person name="Schmutz J."/>
            <person name="Leebens-Mack J."/>
            <person name="Osbourn A."/>
        </authorList>
    </citation>
    <scope>NUCLEOTIDE SEQUENCE [LARGE SCALE GENOMIC DNA]</scope>
    <source>
        <strain evidence="4">JIC</strain>
    </source>
</reference>
<keyword evidence="5" id="KW-1185">Reference proteome</keyword>
<dbReference type="AlphaFoldDB" id="A0AAW1HNT8"/>
<keyword evidence="1" id="KW-0863">Zinc-finger</keyword>
<evidence type="ECO:0000259" key="3">
    <source>
        <dbReference type="PROSITE" id="PS50966"/>
    </source>
</evidence>
<sequence>MTDTSTIDDVIGEEEALNQNLPKLEDDDVVIMFMAIIGGSHEALILIHIHHIMGNKAVKGTLGKQYSKLSRRTGCNAMVSFKIVDGKYECSRHEMVHNHEFCHPSEVSHLRCHRKIDSSEIKYLVHLRTSGIRLADGFRSLVKEAGGSHLVGFEYVDAASAVKKATKKKFDKTDCNTLINILKQRAASEKDFYYDFELDEDNSLVSVFFRDRIMRQDYEAFYELLGNDETYCTNKLTMEYNCAHHPWLTRLYELKEKWCCAYDKDYFSAGVLSSQRSESTNNSLCKRRSKTTTLCDFYDIFGTVLSEWRSRERKDNSLCWEVMPEVSIPCSLLEFGSKIYTIGAYKRFEKEFVKAMSYKHKFVPSIDDTLCYYVYTERTDKFAHVVSFDQSTNYACCTCKRFEEGGFLCRHILFIYHCNCVDKIPSIYILKRWTKDAKPKEDLAEGSRESGIIAGPVWKLDMHRQFHKVIVASADNDITRSIVKNCFEKVKAKVEAILGGIDVSDMEGGDVDVIQNPKGKTKKGEKFTRKRSIIDIQTSRARGKHKAAATRARPNYG</sequence>
<keyword evidence="1" id="KW-0862">Zinc</keyword>
<evidence type="ECO:0000313" key="4">
    <source>
        <dbReference type="EMBL" id="KAK9677479.1"/>
    </source>
</evidence>
<dbReference type="Pfam" id="PF04434">
    <property type="entry name" value="SWIM"/>
    <property type="match status" value="1"/>
</dbReference>
<feature type="domain" description="SWIM-type" evidence="3">
    <location>
        <begin position="382"/>
        <end position="420"/>
    </location>
</feature>
<keyword evidence="1" id="KW-0479">Metal-binding</keyword>